<evidence type="ECO:0000313" key="2">
    <source>
        <dbReference type="EMBL" id="CCI50746.1"/>
    </source>
</evidence>
<keyword evidence="3" id="KW-1185">Reference proteome</keyword>
<protein>
    <submittedName>
        <fullName evidence="2">Uncharacterized protein</fullName>
    </submittedName>
</protein>
<evidence type="ECO:0000313" key="3">
    <source>
        <dbReference type="Proteomes" id="UP000053237"/>
    </source>
</evidence>
<sequence>MAQKKLNEISLHRSYGALGQVDAVSRNTINEDVWHRHQSSVLRLIQCVRLQWTTNCCPCHQ</sequence>
<reference evidence="2 3" key="1">
    <citation type="submission" date="2012-05" db="EMBL/GenBank/DDBJ databases">
        <title>Recombination and specialization in a pathogen metapopulation.</title>
        <authorList>
            <person name="Gardiner A."/>
            <person name="Kemen E."/>
            <person name="Schultz-Larsen T."/>
            <person name="MacLean D."/>
            <person name="Van Oosterhout C."/>
            <person name="Jones J.D.G."/>
        </authorList>
    </citation>
    <scope>NUCLEOTIDE SEQUENCE [LARGE SCALE GENOMIC DNA]</scope>
    <source>
        <strain evidence="2 3">Ac Nc2</strain>
    </source>
</reference>
<gene>
    <name evidence="1" type="ORF">BN9_101570</name>
    <name evidence="2" type="ORF">BN9_129790</name>
</gene>
<dbReference type="Proteomes" id="UP000053237">
    <property type="component" value="Unassembled WGS sequence"/>
</dbReference>
<dbReference type="AlphaFoldDB" id="A0A024GVP2"/>
<dbReference type="EMBL" id="CAIX01001083">
    <property type="protein sequence ID" value="CCI50746.1"/>
    <property type="molecule type" value="Genomic_DNA"/>
</dbReference>
<accession>A0A024GVP2</accession>
<proteinExistence type="predicted"/>
<dbReference type="InParanoid" id="A0A024GVP2"/>
<comment type="caution">
    <text evidence="2">The sequence shown here is derived from an EMBL/GenBank/DDBJ whole genome shotgun (WGS) entry which is preliminary data.</text>
</comment>
<name>A0A024GVP2_9STRA</name>
<evidence type="ECO:0000313" key="1">
    <source>
        <dbReference type="EMBL" id="CCI48948.1"/>
    </source>
</evidence>
<organism evidence="2 3">
    <name type="scientific">Albugo candida</name>
    <dbReference type="NCBI Taxonomy" id="65357"/>
    <lineage>
        <taxon>Eukaryota</taxon>
        <taxon>Sar</taxon>
        <taxon>Stramenopiles</taxon>
        <taxon>Oomycota</taxon>
        <taxon>Peronosporomycetes</taxon>
        <taxon>Albuginales</taxon>
        <taxon>Albuginaceae</taxon>
        <taxon>Albugo</taxon>
    </lineage>
</organism>
<dbReference type="EMBL" id="CAIX01000258">
    <property type="protein sequence ID" value="CCI48948.1"/>
    <property type="molecule type" value="Genomic_DNA"/>
</dbReference>